<dbReference type="GO" id="GO:0015244">
    <property type="term" value="F:fluconazole transmembrane transporter activity"/>
    <property type="evidence" value="ECO:0007669"/>
    <property type="project" value="TreeGrafter"/>
</dbReference>
<dbReference type="PANTHER" id="PTHR23502">
    <property type="entry name" value="MAJOR FACILITATOR SUPERFAMILY"/>
    <property type="match status" value="1"/>
</dbReference>
<protein>
    <recommendedName>
        <fullName evidence="7">Major facilitator superfamily (MFS) profile domain-containing protein</fullName>
    </recommendedName>
</protein>
<dbReference type="EMBL" id="PDLM01000014">
    <property type="protein sequence ID" value="RDW61946.1"/>
    <property type="molecule type" value="Genomic_DNA"/>
</dbReference>
<dbReference type="Pfam" id="PF07690">
    <property type="entry name" value="MFS_1"/>
    <property type="match status" value="1"/>
</dbReference>
<feature type="transmembrane region" description="Helical" evidence="6">
    <location>
        <begin position="446"/>
        <end position="466"/>
    </location>
</feature>
<dbReference type="PROSITE" id="PS50850">
    <property type="entry name" value="MFS"/>
    <property type="match status" value="1"/>
</dbReference>
<feature type="transmembrane region" description="Helical" evidence="6">
    <location>
        <begin position="472"/>
        <end position="492"/>
    </location>
</feature>
<dbReference type="Gene3D" id="1.20.1250.20">
    <property type="entry name" value="MFS general substrate transporter like domains"/>
    <property type="match status" value="1"/>
</dbReference>
<keyword evidence="4 6" id="KW-0472">Membrane</keyword>
<dbReference type="InterPro" id="IPR011701">
    <property type="entry name" value="MFS"/>
</dbReference>
<reference evidence="8 9" key="1">
    <citation type="journal article" date="2018" name="IMA Fungus">
        <title>IMA Genome-F 9: Draft genome sequence of Annulohypoxylon stygium, Aspergillus mulundensis, Berkeleyomyces basicola (syn. Thielaviopsis basicola), Ceratocystis smalleyi, two Cercospora beticola strains, Coleophoma cylindrospora, Fusarium fracticaudum, Phialophora cf. hyalina, and Morchella septimelata.</title>
        <authorList>
            <person name="Wingfield B.D."/>
            <person name="Bills G.F."/>
            <person name="Dong Y."/>
            <person name="Huang W."/>
            <person name="Nel W.J."/>
            <person name="Swalarsk-Parry B.S."/>
            <person name="Vaghefi N."/>
            <person name="Wilken P.M."/>
            <person name="An Z."/>
            <person name="de Beer Z.W."/>
            <person name="De Vos L."/>
            <person name="Chen L."/>
            <person name="Duong T.A."/>
            <person name="Gao Y."/>
            <person name="Hammerbacher A."/>
            <person name="Kikkert J.R."/>
            <person name="Li Y."/>
            <person name="Li H."/>
            <person name="Li K."/>
            <person name="Li Q."/>
            <person name="Liu X."/>
            <person name="Ma X."/>
            <person name="Naidoo K."/>
            <person name="Pethybridge S.J."/>
            <person name="Sun J."/>
            <person name="Steenkamp E.T."/>
            <person name="van der Nest M.A."/>
            <person name="van Wyk S."/>
            <person name="Wingfield M.J."/>
            <person name="Xiong C."/>
            <person name="Yue Q."/>
            <person name="Zhang X."/>
        </authorList>
    </citation>
    <scope>NUCLEOTIDE SEQUENCE [LARGE SCALE GENOMIC DNA]</scope>
    <source>
        <strain evidence="8 9">BP6252</strain>
    </source>
</reference>
<dbReference type="GO" id="GO:1990961">
    <property type="term" value="P:xenobiotic detoxification by transmembrane export across the plasma membrane"/>
    <property type="evidence" value="ECO:0007669"/>
    <property type="project" value="TreeGrafter"/>
</dbReference>
<dbReference type="GO" id="GO:0005886">
    <property type="term" value="C:plasma membrane"/>
    <property type="evidence" value="ECO:0007669"/>
    <property type="project" value="TreeGrafter"/>
</dbReference>
<feature type="transmembrane region" description="Helical" evidence="6">
    <location>
        <begin position="184"/>
        <end position="211"/>
    </location>
</feature>
<feature type="transmembrane region" description="Helical" evidence="6">
    <location>
        <begin position="368"/>
        <end position="387"/>
    </location>
</feature>
<gene>
    <name evidence="8" type="ORF">BP6252_11379</name>
</gene>
<comment type="subcellular location">
    <subcellularLocation>
        <location evidence="1">Membrane</location>
        <topology evidence="1">Multi-pass membrane protein</topology>
    </subcellularLocation>
</comment>
<feature type="region of interest" description="Disordered" evidence="5">
    <location>
        <begin position="48"/>
        <end position="77"/>
    </location>
</feature>
<dbReference type="InterPro" id="IPR020846">
    <property type="entry name" value="MFS_dom"/>
</dbReference>
<name>A0A3D8QJE4_9HELO</name>
<evidence type="ECO:0000256" key="1">
    <source>
        <dbReference type="ARBA" id="ARBA00004141"/>
    </source>
</evidence>
<evidence type="ECO:0000256" key="2">
    <source>
        <dbReference type="ARBA" id="ARBA00022692"/>
    </source>
</evidence>
<evidence type="ECO:0000313" key="8">
    <source>
        <dbReference type="EMBL" id="RDW61946.1"/>
    </source>
</evidence>
<feature type="transmembrane region" description="Helical" evidence="6">
    <location>
        <begin position="151"/>
        <end position="172"/>
    </location>
</feature>
<evidence type="ECO:0000313" key="9">
    <source>
        <dbReference type="Proteomes" id="UP000256645"/>
    </source>
</evidence>
<dbReference type="SUPFAM" id="SSF103473">
    <property type="entry name" value="MFS general substrate transporter"/>
    <property type="match status" value="1"/>
</dbReference>
<organism evidence="8 9">
    <name type="scientific">Coleophoma cylindrospora</name>
    <dbReference type="NCBI Taxonomy" id="1849047"/>
    <lineage>
        <taxon>Eukaryota</taxon>
        <taxon>Fungi</taxon>
        <taxon>Dikarya</taxon>
        <taxon>Ascomycota</taxon>
        <taxon>Pezizomycotina</taxon>
        <taxon>Leotiomycetes</taxon>
        <taxon>Helotiales</taxon>
        <taxon>Dermateaceae</taxon>
        <taxon>Coleophoma</taxon>
    </lineage>
</organism>
<evidence type="ECO:0000256" key="5">
    <source>
        <dbReference type="SAM" id="MobiDB-lite"/>
    </source>
</evidence>
<evidence type="ECO:0000256" key="3">
    <source>
        <dbReference type="ARBA" id="ARBA00022989"/>
    </source>
</evidence>
<feature type="transmembrane region" description="Helical" evidence="6">
    <location>
        <begin position="231"/>
        <end position="249"/>
    </location>
</feature>
<keyword evidence="3 6" id="KW-1133">Transmembrane helix</keyword>
<dbReference type="FunFam" id="1.20.1250.20:FF:000011">
    <property type="entry name" value="MFS multidrug transporter, putative"/>
    <property type="match status" value="1"/>
</dbReference>
<dbReference type="OrthoDB" id="3357846at2759"/>
<evidence type="ECO:0000256" key="6">
    <source>
        <dbReference type="SAM" id="Phobius"/>
    </source>
</evidence>
<comment type="caution">
    <text evidence="8">The sequence shown here is derived from an EMBL/GenBank/DDBJ whole genome shotgun (WGS) entry which is preliminary data.</text>
</comment>
<feature type="transmembrane region" description="Helical" evidence="6">
    <location>
        <begin position="288"/>
        <end position="310"/>
    </location>
</feature>
<feature type="domain" description="Major facilitator superfamily (MFS) profile" evidence="7">
    <location>
        <begin position="116"/>
        <end position="532"/>
    </location>
</feature>
<keyword evidence="2 6" id="KW-0812">Transmembrane</keyword>
<dbReference type="InterPro" id="IPR036259">
    <property type="entry name" value="MFS_trans_sf"/>
</dbReference>
<evidence type="ECO:0000256" key="4">
    <source>
        <dbReference type="ARBA" id="ARBA00023136"/>
    </source>
</evidence>
<sequence>MEASSTYIRGTSLGQLLRLISNGKILRYPEEDDSSLYASSLVKSIASQTEGPIDERERQQHRNTLHEQQGTIEDPEPCYRQSNPLRIVCKSNNVEWYGPDDPENPTNWSSVKKLFVTCQLCFLNLVVYMGSSIYSSGELGVMNHFDVSEVVVTLGLTLFVLGYGFGPMLWSPMSGIPKIGRNPIYIWTLAVFVVLQIPIALATNISMILVFRFITGDRLPYPHPGIISAKGQLGFFGSPIFATGGASISDMYMPSNRAYGIAIWGALGVCGPVLGPLVGGFLSESLGWTWTIWSLMCITGFAFVVCFVFLPETSGSSILYHRAQRIRNLTQDKSIRTQVEDSQAEISLMRSIHTSVVEAFSLTFLEPIILFVNLYVALVYGLLYVWFESFDIVFIGVYSFSLGEEGLCFLGILIGGVVVVPLYLWYYHVKIRPEFSKNGDIRPEEFIPPACIGGFAIPICLFWFGWTARESIHWVVPVAGSAFFTFGVVLLFNPVLNYLGATYPQHAASVFGGNAFVRSTFGAAFPLFVRAS</sequence>
<dbReference type="PANTHER" id="PTHR23502:SF23">
    <property type="entry name" value="FLUCONAZOLE RESISTANCE PROTEIN 1"/>
    <property type="match status" value="1"/>
</dbReference>
<feature type="transmembrane region" description="Helical" evidence="6">
    <location>
        <begin position="261"/>
        <end position="282"/>
    </location>
</feature>
<feature type="transmembrane region" description="Helical" evidence="6">
    <location>
        <begin position="407"/>
        <end position="426"/>
    </location>
</feature>
<dbReference type="CDD" id="cd17323">
    <property type="entry name" value="MFS_Tpo1_MDR_like"/>
    <property type="match status" value="1"/>
</dbReference>
<accession>A0A3D8QJE4</accession>
<dbReference type="AlphaFoldDB" id="A0A3D8QJE4"/>
<dbReference type="Proteomes" id="UP000256645">
    <property type="component" value="Unassembled WGS sequence"/>
</dbReference>
<evidence type="ECO:0000259" key="7">
    <source>
        <dbReference type="PROSITE" id="PS50850"/>
    </source>
</evidence>
<proteinExistence type="predicted"/>
<dbReference type="STRING" id="1849047.A0A3D8QJE4"/>
<feature type="transmembrane region" description="Helical" evidence="6">
    <location>
        <begin position="114"/>
        <end position="131"/>
    </location>
</feature>
<keyword evidence="9" id="KW-1185">Reference proteome</keyword>